<evidence type="ECO:0000313" key="6">
    <source>
        <dbReference type="EMBL" id="GLK68023.1"/>
    </source>
</evidence>
<dbReference type="CDD" id="cd03293">
    <property type="entry name" value="ABC_NrtD_SsuB_transporters"/>
    <property type="match status" value="1"/>
</dbReference>
<dbReference type="Proteomes" id="UP001143372">
    <property type="component" value="Unassembled WGS sequence"/>
</dbReference>
<organism evidence="6 7">
    <name type="scientific">Hansschlegelia plantiphila</name>
    <dbReference type="NCBI Taxonomy" id="374655"/>
    <lineage>
        <taxon>Bacteria</taxon>
        <taxon>Pseudomonadati</taxon>
        <taxon>Pseudomonadota</taxon>
        <taxon>Alphaproteobacteria</taxon>
        <taxon>Hyphomicrobiales</taxon>
        <taxon>Methylopilaceae</taxon>
        <taxon>Hansschlegelia</taxon>
    </lineage>
</organism>
<evidence type="ECO:0000313" key="7">
    <source>
        <dbReference type="Proteomes" id="UP001143372"/>
    </source>
</evidence>
<dbReference type="InterPro" id="IPR050166">
    <property type="entry name" value="ABC_transporter_ATP-bind"/>
</dbReference>
<keyword evidence="7" id="KW-1185">Reference proteome</keyword>
<keyword evidence="2" id="KW-0813">Transport</keyword>
<evidence type="ECO:0000256" key="2">
    <source>
        <dbReference type="ARBA" id="ARBA00022448"/>
    </source>
</evidence>
<accession>A0A9W6MVI5</accession>
<evidence type="ECO:0000256" key="4">
    <source>
        <dbReference type="ARBA" id="ARBA00022840"/>
    </source>
</evidence>
<evidence type="ECO:0000256" key="3">
    <source>
        <dbReference type="ARBA" id="ARBA00022741"/>
    </source>
</evidence>
<dbReference type="InterPro" id="IPR003439">
    <property type="entry name" value="ABC_transporter-like_ATP-bd"/>
</dbReference>
<name>A0A9W6MVI5_9HYPH</name>
<comment type="caution">
    <text evidence="6">The sequence shown here is derived from an EMBL/GenBank/DDBJ whole genome shotgun (WGS) entry which is preliminary data.</text>
</comment>
<keyword evidence="3" id="KW-0547">Nucleotide-binding</keyword>
<dbReference type="SUPFAM" id="SSF52540">
    <property type="entry name" value="P-loop containing nucleoside triphosphate hydrolases"/>
    <property type="match status" value="1"/>
</dbReference>
<dbReference type="PANTHER" id="PTHR42788:SF13">
    <property type="entry name" value="ALIPHATIC SULFONATES IMPORT ATP-BINDING PROTEIN SSUB"/>
    <property type="match status" value="1"/>
</dbReference>
<dbReference type="PROSITE" id="PS50893">
    <property type="entry name" value="ABC_TRANSPORTER_2"/>
    <property type="match status" value="1"/>
</dbReference>
<evidence type="ECO:0000256" key="1">
    <source>
        <dbReference type="ARBA" id="ARBA00005417"/>
    </source>
</evidence>
<comment type="similarity">
    <text evidence="1">Belongs to the ABC transporter superfamily.</text>
</comment>
<feature type="domain" description="ABC transporter" evidence="5">
    <location>
        <begin position="18"/>
        <end position="251"/>
    </location>
</feature>
<evidence type="ECO:0000259" key="5">
    <source>
        <dbReference type="PROSITE" id="PS50893"/>
    </source>
</evidence>
<dbReference type="AlphaFoldDB" id="A0A9W6MVI5"/>
<keyword evidence="4 6" id="KW-0067">ATP-binding</keyword>
<dbReference type="InterPro" id="IPR003593">
    <property type="entry name" value="AAA+_ATPase"/>
</dbReference>
<dbReference type="SMART" id="SM00382">
    <property type="entry name" value="AAA"/>
    <property type="match status" value="1"/>
</dbReference>
<dbReference type="Gene3D" id="3.40.50.300">
    <property type="entry name" value="P-loop containing nucleotide triphosphate hydrolases"/>
    <property type="match status" value="1"/>
</dbReference>
<dbReference type="EMBL" id="BSFI01000007">
    <property type="protein sequence ID" value="GLK68023.1"/>
    <property type="molecule type" value="Genomic_DNA"/>
</dbReference>
<reference evidence="6" key="1">
    <citation type="journal article" date="2014" name="Int. J. Syst. Evol. Microbiol.">
        <title>Complete genome sequence of Corynebacterium casei LMG S-19264T (=DSM 44701T), isolated from a smear-ripened cheese.</title>
        <authorList>
            <consortium name="US DOE Joint Genome Institute (JGI-PGF)"/>
            <person name="Walter F."/>
            <person name="Albersmeier A."/>
            <person name="Kalinowski J."/>
            <person name="Ruckert C."/>
        </authorList>
    </citation>
    <scope>NUCLEOTIDE SEQUENCE</scope>
    <source>
        <strain evidence="6">VKM B-2347</strain>
    </source>
</reference>
<dbReference type="GO" id="GO:0005524">
    <property type="term" value="F:ATP binding"/>
    <property type="evidence" value="ECO:0007669"/>
    <property type="project" value="UniProtKB-KW"/>
</dbReference>
<reference evidence="6" key="2">
    <citation type="submission" date="2023-01" db="EMBL/GenBank/DDBJ databases">
        <authorList>
            <person name="Sun Q."/>
            <person name="Evtushenko L."/>
        </authorList>
    </citation>
    <scope>NUCLEOTIDE SEQUENCE</scope>
    <source>
        <strain evidence="6">VKM B-2347</strain>
    </source>
</reference>
<dbReference type="GO" id="GO:0016887">
    <property type="term" value="F:ATP hydrolysis activity"/>
    <property type="evidence" value="ECO:0007669"/>
    <property type="project" value="InterPro"/>
</dbReference>
<dbReference type="InterPro" id="IPR027417">
    <property type="entry name" value="P-loop_NTPase"/>
</dbReference>
<sequence>MVADLIMLAPPPLQDPAFKVDRLTVTFPGADAGARSPIMDFSLEIARGEITCLLGPSGCGKTTLLRALGGFARAENTGGVLFQGQWLRAPTSDIVMIFQENNLYPWLTVRRNVAFGLPYCEGTREEKRGRVEAMLRHVGLEAAADQYPRELSGGMRQRTAIARALMVDPKVLLLDEPFSALDVALRRRMQELMRAIWASTRTTFVMVTHNVEEAIMVGHRVIVLGGRPMSVLLDERTDAIPKDRYAPETLALQRRIEDLIESRRV</sequence>
<protein>
    <submittedName>
        <fullName evidence="6">ABC transporter ATP-binding protein</fullName>
    </submittedName>
</protein>
<gene>
    <name evidence="6" type="ORF">GCM10008179_16610</name>
</gene>
<proteinExistence type="inferred from homology"/>
<dbReference type="PANTHER" id="PTHR42788">
    <property type="entry name" value="TAURINE IMPORT ATP-BINDING PROTEIN-RELATED"/>
    <property type="match status" value="1"/>
</dbReference>
<dbReference type="Pfam" id="PF00005">
    <property type="entry name" value="ABC_tran"/>
    <property type="match status" value="1"/>
</dbReference>